<keyword evidence="2" id="KW-1133">Transmembrane helix</keyword>
<feature type="compositionally biased region" description="Acidic residues" evidence="1">
    <location>
        <begin position="93"/>
        <end position="113"/>
    </location>
</feature>
<evidence type="ECO:0000313" key="5">
    <source>
        <dbReference type="Proteomes" id="UP000320055"/>
    </source>
</evidence>
<dbReference type="Gene3D" id="2.30.30.40">
    <property type="entry name" value="SH3 Domains"/>
    <property type="match status" value="1"/>
</dbReference>
<evidence type="ECO:0000313" key="4">
    <source>
        <dbReference type="EMBL" id="VEP13769.1"/>
    </source>
</evidence>
<dbReference type="EMBL" id="CAACVJ010000135">
    <property type="protein sequence ID" value="VEP13769.1"/>
    <property type="molecule type" value="Genomic_DNA"/>
</dbReference>
<feature type="transmembrane region" description="Helical" evidence="2">
    <location>
        <begin position="21"/>
        <end position="44"/>
    </location>
</feature>
<reference evidence="4 5" key="1">
    <citation type="submission" date="2019-01" db="EMBL/GenBank/DDBJ databases">
        <authorList>
            <person name="Brito A."/>
        </authorList>
    </citation>
    <scope>NUCLEOTIDE SEQUENCE [LARGE SCALE GENOMIC DNA]</scope>
    <source>
        <strain evidence="4">1</strain>
    </source>
</reference>
<dbReference type="Proteomes" id="UP000320055">
    <property type="component" value="Unassembled WGS sequence"/>
</dbReference>
<evidence type="ECO:0000256" key="2">
    <source>
        <dbReference type="SAM" id="Phobius"/>
    </source>
</evidence>
<accession>A0A563VQV6</accession>
<dbReference type="Pfam" id="PF08239">
    <property type="entry name" value="SH3_3"/>
    <property type="match status" value="1"/>
</dbReference>
<keyword evidence="5" id="KW-1185">Reference proteome</keyword>
<feature type="compositionally biased region" description="Polar residues" evidence="1">
    <location>
        <begin position="59"/>
        <end position="74"/>
    </location>
</feature>
<dbReference type="InterPro" id="IPR003646">
    <property type="entry name" value="SH3-like_bac-type"/>
</dbReference>
<feature type="region of interest" description="Disordered" evidence="1">
    <location>
        <begin position="54"/>
        <end position="114"/>
    </location>
</feature>
<evidence type="ECO:0000259" key="3">
    <source>
        <dbReference type="Pfam" id="PF08239"/>
    </source>
</evidence>
<keyword evidence="2" id="KW-0812">Transmembrane</keyword>
<keyword evidence="2" id="KW-0472">Membrane</keyword>
<feature type="compositionally biased region" description="Polar residues" evidence="1">
    <location>
        <begin position="82"/>
        <end position="92"/>
    </location>
</feature>
<evidence type="ECO:0000256" key="1">
    <source>
        <dbReference type="SAM" id="MobiDB-lite"/>
    </source>
</evidence>
<dbReference type="AlphaFoldDB" id="A0A563VQV6"/>
<protein>
    <recommendedName>
        <fullName evidence="3">SH3b domain-containing protein</fullName>
    </recommendedName>
</protein>
<feature type="domain" description="SH3b" evidence="3">
    <location>
        <begin position="128"/>
        <end position="181"/>
    </location>
</feature>
<proteinExistence type="predicted"/>
<gene>
    <name evidence="4" type="ORF">H1P_220010</name>
</gene>
<name>A0A563VQV6_9CYAN</name>
<sequence>MNESKTNEQTWLSAISSTSQFILGFLLGVTMIAGSAVGAAYYYFRQVSSNAPEKPVYTEESQTAEAPNNQITEAGENESQSDIESTSNIESTSDLEAELELEPLPEEEEEEENIPPGAYYANVTWPQGLSLRAEPDTNSARIGGVGYDARILILEESTDKRWQKIRIPWSKQEGWVKAGNIKKASD</sequence>
<organism evidence="4 5">
    <name type="scientific">Hyella patelloides LEGE 07179</name>
    <dbReference type="NCBI Taxonomy" id="945734"/>
    <lineage>
        <taxon>Bacteria</taxon>
        <taxon>Bacillati</taxon>
        <taxon>Cyanobacteriota</taxon>
        <taxon>Cyanophyceae</taxon>
        <taxon>Pleurocapsales</taxon>
        <taxon>Hyellaceae</taxon>
        <taxon>Hyella</taxon>
    </lineage>
</organism>